<dbReference type="Proteomes" id="UP000273154">
    <property type="component" value="Chromosome"/>
</dbReference>
<dbReference type="RefSeq" id="WP_126422991.1">
    <property type="nucleotide sequence ID" value="NZ_AP019367.1"/>
</dbReference>
<name>A0A3G9JZJ3_9ACTN</name>
<evidence type="ECO:0008006" key="3">
    <source>
        <dbReference type="Google" id="ProtNLM"/>
    </source>
</evidence>
<dbReference type="AlphaFoldDB" id="A0A3G9JZJ3"/>
<dbReference type="EMBL" id="AP019367">
    <property type="protein sequence ID" value="BBH50838.1"/>
    <property type="molecule type" value="Genomic_DNA"/>
</dbReference>
<dbReference type="SUPFAM" id="SSF53474">
    <property type="entry name" value="alpha/beta-Hydrolases"/>
    <property type="match status" value="1"/>
</dbReference>
<dbReference type="InterPro" id="IPR029058">
    <property type="entry name" value="AB_hydrolase_fold"/>
</dbReference>
<protein>
    <recommendedName>
        <fullName evidence="3">Alpha/beta hydrolase</fullName>
    </recommendedName>
</protein>
<accession>A0A3G9JZJ3</accession>
<dbReference type="GeneID" id="88849567"/>
<organism evidence="1 2">
    <name type="scientific">Parolsenella catena</name>
    <dbReference type="NCBI Taxonomy" id="2003188"/>
    <lineage>
        <taxon>Bacteria</taxon>
        <taxon>Bacillati</taxon>
        <taxon>Actinomycetota</taxon>
        <taxon>Coriobacteriia</taxon>
        <taxon>Coriobacteriales</taxon>
        <taxon>Atopobiaceae</taxon>
        <taxon>Parolsenella</taxon>
    </lineage>
</organism>
<evidence type="ECO:0000313" key="1">
    <source>
        <dbReference type="EMBL" id="BBH50838.1"/>
    </source>
</evidence>
<dbReference type="KEGG" id="pcat:Pcatena_14250"/>
<dbReference type="Gene3D" id="3.40.50.1820">
    <property type="entry name" value="alpha/beta hydrolase"/>
    <property type="match status" value="1"/>
</dbReference>
<dbReference type="InterPro" id="IPR000801">
    <property type="entry name" value="Esterase-like"/>
</dbReference>
<dbReference type="Pfam" id="PF00756">
    <property type="entry name" value="Esterase"/>
    <property type="match status" value="1"/>
</dbReference>
<evidence type="ECO:0000313" key="2">
    <source>
        <dbReference type="Proteomes" id="UP000273154"/>
    </source>
</evidence>
<gene>
    <name evidence="1" type="ORF">Pcatena_14250</name>
</gene>
<reference evidence="2" key="1">
    <citation type="submission" date="2018-11" db="EMBL/GenBank/DDBJ databases">
        <title>Comparative genomics of Parolsenella catena and Libanicoccus massiliensis: Reclassification of Libanicoccus massiliensis as Parolsenella massiliensis comb. nov.</title>
        <authorList>
            <person name="Sakamoto M."/>
            <person name="Ikeyama N."/>
            <person name="Murakami T."/>
            <person name="Mori H."/>
            <person name="Yuki M."/>
            <person name="Ohkuma M."/>
        </authorList>
    </citation>
    <scope>NUCLEOTIDE SEQUENCE [LARGE SCALE GENOMIC DNA]</scope>
    <source>
        <strain evidence="2">JCM 31932</strain>
    </source>
</reference>
<keyword evidence="2" id="KW-1185">Reference proteome</keyword>
<proteinExistence type="predicted"/>
<dbReference type="OrthoDB" id="9794761at2"/>
<sequence>MDVSVWKPERAEGPLPVVYLNVFQGDGAPVWEACQEAGCPPFALVAVGGLDWNRDLSPWGCEATTRSDEPFAGGAREHLEKLLSEVIPQVEDGLPWPVAWRGIAGYSLAGLFALWSLWETPAFSRVASVSGSLWFPGLLDWCTGRPLAASPDVAYLSLGKREHKTPNRMMRGVLDATRGFEALLRERGVETTLELNPGNHFCEPDARTARGIAWLLRA</sequence>